<dbReference type="eggNOG" id="COG5512">
    <property type="taxonomic scope" value="Bacteria"/>
</dbReference>
<evidence type="ECO:0000313" key="2">
    <source>
        <dbReference type="EMBL" id="ADG96497.1"/>
    </source>
</evidence>
<proteinExistence type="predicted"/>
<dbReference type="Pfam" id="PF05258">
    <property type="entry name" value="DciA"/>
    <property type="match status" value="1"/>
</dbReference>
<sequence length="170" mass="19254">MHEDDPSGSAEELARRLIGEFHGQSALGKRVPRRLKPDQRPDRFRWSGPGPDVRDPKPFSELCDQLQKKDTWSAKLAEGKIFSLWPMIVGDQIASHAKPLHLTDGLLHVQAESTAWATQLRLMQNQLLEKFSHHMGTRVVRALKITGPKAPSWKKGERHVRGRGPRDTYG</sequence>
<dbReference type="HOGENOM" id="CLU_087206_0_1_11"/>
<feature type="compositionally biased region" description="Basic and acidic residues" evidence="1">
    <location>
        <begin position="35"/>
        <end position="45"/>
    </location>
</feature>
<name>D6Z9H0_SEGRD</name>
<reference evidence="2 3" key="1">
    <citation type="journal article" date="2010" name="Stand. Genomic Sci.">
        <title>Complete genome sequence of Segniliparus rotundus type strain (CDC 1076).</title>
        <authorList>
            <person name="Sikorski J."/>
            <person name="Lapidus A."/>
            <person name="Copeland A."/>
            <person name="Misra M."/>
            <person name="Glavina Del Rio T."/>
            <person name="Nolan M."/>
            <person name="Lucas S."/>
            <person name="Chen F."/>
            <person name="Tice H."/>
            <person name="Cheng J.F."/>
            <person name="Jando M."/>
            <person name="Schneider S."/>
            <person name="Bruce D."/>
            <person name="Goodwin L."/>
            <person name="Pitluck S."/>
            <person name="Liolios K."/>
            <person name="Mikhailova N."/>
            <person name="Pati A."/>
            <person name="Ivanova N."/>
            <person name="Mavromatis K."/>
            <person name="Chen A."/>
            <person name="Palaniappan K."/>
            <person name="Chertkov O."/>
            <person name="Land M."/>
            <person name="Hauser L."/>
            <person name="Chang Y.J."/>
            <person name="Jeffries C.D."/>
            <person name="Brettin T."/>
            <person name="Detter J.C."/>
            <person name="Han C."/>
            <person name="Rohde M."/>
            <person name="Goker M."/>
            <person name="Bristow J."/>
            <person name="Eisen J.A."/>
            <person name="Markowitz V."/>
            <person name="Hugenholtz P."/>
            <person name="Kyrpides N.C."/>
            <person name="Klenk H.P."/>
        </authorList>
    </citation>
    <scope>NUCLEOTIDE SEQUENCE [LARGE SCALE GENOMIC DNA]</scope>
    <source>
        <strain evidence="3">ATCC BAA-972 / CDC 1076 / CIP 108378 / DSM 44985 / JCM 13578</strain>
    </source>
</reference>
<dbReference type="STRING" id="640132.Srot_0004"/>
<gene>
    <name evidence="2" type="ordered locus">Srot_0004</name>
</gene>
<feature type="region of interest" description="Disordered" evidence="1">
    <location>
        <begin position="150"/>
        <end position="170"/>
    </location>
</feature>
<dbReference type="OrthoDB" id="5516926at2"/>
<dbReference type="InterPro" id="IPR007922">
    <property type="entry name" value="DciA-like"/>
</dbReference>
<feature type="region of interest" description="Disordered" evidence="1">
    <location>
        <begin position="21"/>
        <end position="57"/>
    </location>
</feature>
<organism evidence="2 3">
    <name type="scientific">Segniliparus rotundus (strain ATCC BAA-972 / CDC 1076 / CIP 108378 / DSM 44985 / JCM 13578)</name>
    <dbReference type="NCBI Taxonomy" id="640132"/>
    <lineage>
        <taxon>Bacteria</taxon>
        <taxon>Bacillati</taxon>
        <taxon>Actinomycetota</taxon>
        <taxon>Actinomycetes</taxon>
        <taxon>Mycobacteriales</taxon>
        <taxon>Segniliparaceae</taxon>
        <taxon>Segniliparus</taxon>
    </lineage>
</organism>
<dbReference type="AlphaFoldDB" id="D6Z9H0"/>
<protein>
    <submittedName>
        <fullName evidence="2">Uncharacterized protein</fullName>
    </submittedName>
</protein>
<keyword evidence="3" id="KW-1185">Reference proteome</keyword>
<dbReference type="EMBL" id="CP001958">
    <property type="protein sequence ID" value="ADG96497.1"/>
    <property type="molecule type" value="Genomic_DNA"/>
</dbReference>
<accession>D6Z9H0</accession>
<dbReference type="PANTHER" id="PTHR36456:SF1">
    <property type="entry name" value="UPF0232 PROTEIN SCO3875"/>
    <property type="match status" value="1"/>
</dbReference>
<evidence type="ECO:0000313" key="3">
    <source>
        <dbReference type="Proteomes" id="UP000002247"/>
    </source>
</evidence>
<dbReference type="PANTHER" id="PTHR36456">
    <property type="entry name" value="UPF0232 PROTEIN SCO3875"/>
    <property type="match status" value="1"/>
</dbReference>
<dbReference type="RefSeq" id="WP_013136953.1">
    <property type="nucleotide sequence ID" value="NC_014168.1"/>
</dbReference>
<dbReference type="Proteomes" id="UP000002247">
    <property type="component" value="Chromosome"/>
</dbReference>
<evidence type="ECO:0000256" key="1">
    <source>
        <dbReference type="SAM" id="MobiDB-lite"/>
    </source>
</evidence>
<dbReference type="KEGG" id="srt:Srot_0004"/>